<proteinExistence type="predicted"/>
<reference evidence="1" key="1">
    <citation type="submission" date="2020-06" db="EMBL/GenBank/DDBJ databases">
        <authorList>
            <consortium name="Plant Systems Biology data submission"/>
        </authorList>
    </citation>
    <scope>NUCLEOTIDE SEQUENCE</scope>
    <source>
        <strain evidence="1">D6</strain>
    </source>
</reference>
<evidence type="ECO:0000313" key="2">
    <source>
        <dbReference type="Proteomes" id="UP001153069"/>
    </source>
</evidence>
<evidence type="ECO:0008006" key="3">
    <source>
        <dbReference type="Google" id="ProtNLM"/>
    </source>
</evidence>
<sequence length="171" mass="19514">MARQTSGNVDNDATWLNAKDAVFGLEMQLPWSRHLLEGRKSVEVRSYNLPPQLLGTKLYILESQPGTDGVSALGDQIKLHHNVKIRGWCLFDAVKEYTTQSDFEVDEGRHLVSPTSGYAWKEGSTQVLYGWIAKEYELIGDNTQITNHEASHYKTAVRRKRSIFQLYKEDL</sequence>
<keyword evidence="2" id="KW-1185">Reference proteome</keyword>
<name>A0A9N8DL51_9STRA</name>
<dbReference type="Proteomes" id="UP001153069">
    <property type="component" value="Unassembled WGS sequence"/>
</dbReference>
<dbReference type="EMBL" id="CAICTM010000138">
    <property type="protein sequence ID" value="CAB9502550.1"/>
    <property type="molecule type" value="Genomic_DNA"/>
</dbReference>
<comment type="caution">
    <text evidence="1">The sequence shown here is derived from an EMBL/GenBank/DDBJ whole genome shotgun (WGS) entry which is preliminary data.</text>
</comment>
<evidence type="ECO:0000313" key="1">
    <source>
        <dbReference type="EMBL" id="CAB9502550.1"/>
    </source>
</evidence>
<organism evidence="1 2">
    <name type="scientific">Seminavis robusta</name>
    <dbReference type="NCBI Taxonomy" id="568900"/>
    <lineage>
        <taxon>Eukaryota</taxon>
        <taxon>Sar</taxon>
        <taxon>Stramenopiles</taxon>
        <taxon>Ochrophyta</taxon>
        <taxon>Bacillariophyta</taxon>
        <taxon>Bacillariophyceae</taxon>
        <taxon>Bacillariophycidae</taxon>
        <taxon>Naviculales</taxon>
        <taxon>Naviculaceae</taxon>
        <taxon>Seminavis</taxon>
    </lineage>
</organism>
<accession>A0A9N8DL51</accession>
<gene>
    <name evidence="1" type="ORF">SEMRO_139_G065250.1</name>
</gene>
<dbReference type="AlphaFoldDB" id="A0A9N8DL51"/>
<protein>
    <recommendedName>
        <fullName evidence="3">ASCH domain-containing protein</fullName>
    </recommendedName>
</protein>
<dbReference type="OrthoDB" id="46257at2759"/>